<dbReference type="OrthoDB" id="2125469at2759"/>
<evidence type="ECO:0000256" key="3">
    <source>
        <dbReference type="ARBA" id="ARBA00022622"/>
    </source>
</evidence>
<dbReference type="CDD" id="cd10951">
    <property type="entry name" value="CE4_ClCDA_like"/>
    <property type="match status" value="1"/>
</dbReference>
<dbReference type="GO" id="GO:0016810">
    <property type="term" value="F:hydrolase activity, acting on carbon-nitrogen (but not peptide) bonds"/>
    <property type="evidence" value="ECO:0007669"/>
    <property type="project" value="InterPro"/>
</dbReference>
<dbReference type="PANTHER" id="PTHR46471:SF2">
    <property type="entry name" value="CHITIN DEACETYLASE-RELATED"/>
    <property type="match status" value="1"/>
</dbReference>
<evidence type="ECO:0000256" key="1">
    <source>
        <dbReference type="ARBA" id="ARBA00001941"/>
    </source>
</evidence>
<dbReference type="GO" id="GO:0098552">
    <property type="term" value="C:side of membrane"/>
    <property type="evidence" value="ECO:0007669"/>
    <property type="project" value="UniProtKB-KW"/>
</dbReference>
<keyword evidence="3" id="KW-0325">Glycoprotein</keyword>
<dbReference type="STRING" id="630390.A0A180GUR2"/>
<keyword evidence="5" id="KW-0732">Signal</keyword>
<reference evidence="12" key="4">
    <citation type="submission" date="2025-05" db="UniProtKB">
        <authorList>
            <consortium name="EnsemblFungi"/>
        </authorList>
    </citation>
    <scope>IDENTIFICATION</scope>
    <source>
        <strain evidence="12">isolate 1-1 / race 1 (BBBD)</strain>
    </source>
</reference>
<evidence type="ECO:0000313" key="11">
    <source>
        <dbReference type="EMBL" id="OAV96118.1"/>
    </source>
</evidence>
<dbReference type="Proteomes" id="UP000005240">
    <property type="component" value="Unassembled WGS sequence"/>
</dbReference>
<reference evidence="12 13" key="3">
    <citation type="journal article" date="2017" name="G3 (Bethesda)">
        <title>Comparative analysis highlights variable genome content of wheat rusts and divergence of the mating loci.</title>
        <authorList>
            <person name="Cuomo C.A."/>
            <person name="Bakkeren G."/>
            <person name="Khalil H.B."/>
            <person name="Panwar V."/>
            <person name="Joly D."/>
            <person name="Linning R."/>
            <person name="Sakthikumar S."/>
            <person name="Song X."/>
            <person name="Adiconis X."/>
            <person name="Fan L."/>
            <person name="Goldberg J.M."/>
            <person name="Levin J.Z."/>
            <person name="Young S."/>
            <person name="Zeng Q."/>
            <person name="Anikster Y."/>
            <person name="Bruce M."/>
            <person name="Wang M."/>
            <person name="Yin C."/>
            <person name="McCallum B."/>
            <person name="Szabo L.J."/>
            <person name="Hulbert S."/>
            <person name="Chen X."/>
            <person name="Fellers J.P."/>
        </authorList>
    </citation>
    <scope>NUCLEOTIDE SEQUENCE</scope>
    <source>
        <strain evidence="13">Isolate 1-1 / race 1 (BBBD)</strain>
        <strain evidence="12">isolate 1-1 / race 1 (BBBD)</strain>
    </source>
</reference>
<keyword evidence="9" id="KW-0812">Transmembrane</keyword>
<feature type="transmembrane region" description="Helical" evidence="9">
    <location>
        <begin position="6"/>
        <end position="24"/>
    </location>
</feature>
<dbReference type="GO" id="GO:0046872">
    <property type="term" value="F:metal ion binding"/>
    <property type="evidence" value="ECO:0007669"/>
    <property type="project" value="UniProtKB-KW"/>
</dbReference>
<protein>
    <submittedName>
        <fullName evidence="12">NodB homology domain-containing protein</fullName>
    </submittedName>
</protein>
<evidence type="ECO:0000313" key="13">
    <source>
        <dbReference type="Proteomes" id="UP000005240"/>
    </source>
</evidence>
<keyword evidence="9" id="KW-0472">Membrane</keyword>
<dbReference type="EMBL" id="ADAS02000022">
    <property type="protein sequence ID" value="OAV96118.1"/>
    <property type="molecule type" value="Genomic_DNA"/>
</dbReference>
<proteinExistence type="predicted"/>
<keyword evidence="9" id="KW-1133">Transmembrane helix</keyword>
<dbReference type="SUPFAM" id="SSF88713">
    <property type="entry name" value="Glycoside hydrolase/deacetylase"/>
    <property type="match status" value="1"/>
</dbReference>
<keyword evidence="3" id="KW-0336">GPI-anchor</keyword>
<evidence type="ECO:0000256" key="2">
    <source>
        <dbReference type="ARBA" id="ARBA00004609"/>
    </source>
</evidence>
<comment type="subcellular location">
    <subcellularLocation>
        <location evidence="2">Cell membrane</location>
        <topology evidence="2">Lipid-anchor</topology>
        <topology evidence="2">GPI-anchor</topology>
    </subcellularLocation>
</comment>
<dbReference type="GO" id="GO:0005975">
    <property type="term" value="P:carbohydrate metabolic process"/>
    <property type="evidence" value="ECO:0007669"/>
    <property type="project" value="InterPro"/>
</dbReference>
<evidence type="ECO:0000256" key="6">
    <source>
        <dbReference type="ARBA" id="ARBA00022801"/>
    </source>
</evidence>
<dbReference type="EnsemblFungi" id="PTTG_02142-t43_1">
    <property type="protein sequence ID" value="PTTG_02142-t43_1-p1"/>
    <property type="gene ID" value="PTTG_02142"/>
</dbReference>
<organism evidence="11">
    <name type="scientific">Puccinia triticina (isolate 1-1 / race 1 (BBBD))</name>
    <name type="common">Brown leaf rust fungus</name>
    <dbReference type="NCBI Taxonomy" id="630390"/>
    <lineage>
        <taxon>Eukaryota</taxon>
        <taxon>Fungi</taxon>
        <taxon>Dikarya</taxon>
        <taxon>Basidiomycota</taxon>
        <taxon>Pucciniomycotina</taxon>
        <taxon>Pucciniomycetes</taxon>
        <taxon>Pucciniales</taxon>
        <taxon>Pucciniaceae</taxon>
        <taxon>Puccinia</taxon>
    </lineage>
</organism>
<accession>A0A180GUR2</accession>
<evidence type="ECO:0000256" key="8">
    <source>
        <dbReference type="ARBA" id="ARBA00023288"/>
    </source>
</evidence>
<keyword evidence="7" id="KW-0119">Carbohydrate metabolism</keyword>
<comment type="cofactor">
    <cofactor evidence="1">
        <name>Co(2+)</name>
        <dbReference type="ChEBI" id="CHEBI:48828"/>
    </cofactor>
</comment>
<dbReference type="GO" id="GO:0005886">
    <property type="term" value="C:plasma membrane"/>
    <property type="evidence" value="ECO:0007669"/>
    <property type="project" value="UniProtKB-SubCell"/>
</dbReference>
<evidence type="ECO:0000259" key="10">
    <source>
        <dbReference type="PROSITE" id="PS51677"/>
    </source>
</evidence>
<reference evidence="11" key="2">
    <citation type="submission" date="2016-05" db="EMBL/GenBank/DDBJ databases">
        <title>Comparative analysis highlights variable genome content of wheat rusts and divergence of the mating loci.</title>
        <authorList>
            <person name="Cuomo C.A."/>
            <person name="Bakkeren G."/>
            <person name="Szabo L."/>
            <person name="Khalil H."/>
            <person name="Joly D."/>
            <person name="Goldberg J."/>
            <person name="Young S."/>
            <person name="Zeng Q."/>
            <person name="Fellers J."/>
        </authorList>
    </citation>
    <scope>NUCLEOTIDE SEQUENCE [LARGE SCALE GENOMIC DNA]</scope>
    <source>
        <strain evidence="11">1-1 BBBD Race 1</strain>
    </source>
</reference>
<gene>
    <name evidence="11" type="ORF">PTTG_02142</name>
</gene>
<keyword evidence="13" id="KW-1185">Reference proteome</keyword>
<feature type="domain" description="NodB homology" evidence="10">
    <location>
        <begin position="63"/>
        <end position="245"/>
    </location>
</feature>
<keyword evidence="8" id="KW-0449">Lipoprotein</keyword>
<keyword evidence="6" id="KW-0378">Hydrolase</keyword>
<dbReference type="PROSITE" id="PS51677">
    <property type="entry name" value="NODB"/>
    <property type="match status" value="1"/>
</dbReference>
<dbReference type="VEuPathDB" id="FungiDB:PTTG_02142"/>
<reference evidence="11" key="1">
    <citation type="submission" date="2009-11" db="EMBL/GenBank/DDBJ databases">
        <authorList>
            <consortium name="The Broad Institute Genome Sequencing Platform"/>
            <person name="Ward D."/>
            <person name="Feldgarden M."/>
            <person name="Earl A."/>
            <person name="Young S.K."/>
            <person name="Zeng Q."/>
            <person name="Koehrsen M."/>
            <person name="Alvarado L."/>
            <person name="Berlin A."/>
            <person name="Bochicchio J."/>
            <person name="Borenstein D."/>
            <person name="Chapman S.B."/>
            <person name="Chen Z."/>
            <person name="Engels R."/>
            <person name="Freedman E."/>
            <person name="Gellesch M."/>
            <person name="Goldberg J."/>
            <person name="Griggs A."/>
            <person name="Gujja S."/>
            <person name="Heilman E."/>
            <person name="Heiman D."/>
            <person name="Hepburn T."/>
            <person name="Howarth C."/>
            <person name="Jen D."/>
            <person name="Larson L."/>
            <person name="Lewis B."/>
            <person name="Mehta T."/>
            <person name="Park D."/>
            <person name="Pearson M."/>
            <person name="Roberts A."/>
            <person name="Saif S."/>
            <person name="Shea T."/>
            <person name="Shenoy N."/>
            <person name="Sisk P."/>
            <person name="Stolte C."/>
            <person name="Sykes S."/>
            <person name="Thomson T."/>
            <person name="Walk T."/>
            <person name="White J."/>
            <person name="Yandava C."/>
            <person name="Izard J."/>
            <person name="Baranova O.V."/>
            <person name="Blanton J.M."/>
            <person name="Tanner A.C."/>
            <person name="Dewhirst F.E."/>
            <person name="Haas B."/>
            <person name="Nusbaum C."/>
            <person name="Birren B."/>
        </authorList>
    </citation>
    <scope>NUCLEOTIDE SEQUENCE [LARGE SCALE GENOMIC DNA]</scope>
    <source>
        <strain evidence="11">1-1 BBBD Race 1</strain>
    </source>
</reference>
<dbReference type="AlphaFoldDB" id="A0A180GUR2"/>
<evidence type="ECO:0000256" key="5">
    <source>
        <dbReference type="ARBA" id="ARBA00022729"/>
    </source>
</evidence>
<sequence length="286" mass="32032">MPNPRIIHSFGMGLAFMITLVLLLKNDKVAGLNVNRDQSLNKRELTARAGGAVPVYSTCRTPGSFALTFDDGPYNFGSKLDKTLDASNAKATFFVNGNNYGCIYDYADVLLERFNKGHLIASHTWSHVHLNEGSYQQISHQLEVLETATIKILGVKPKYMRAPYGEYNDLVLQVLSDRGYKGMIMWSQDAEDSLDSPASPSQIIESYKFYPEKTIVLNHETKESTVNEVMPRVIPILKQRGFSLKTVPDCLNLGSNPRDWYVSVQKPGSRDKTWTCNGTPEPGKFE</sequence>
<dbReference type="PANTHER" id="PTHR46471">
    <property type="entry name" value="CHITIN DEACETYLASE"/>
    <property type="match status" value="1"/>
</dbReference>
<evidence type="ECO:0000256" key="7">
    <source>
        <dbReference type="ARBA" id="ARBA00023277"/>
    </source>
</evidence>
<dbReference type="InterPro" id="IPR011330">
    <property type="entry name" value="Glyco_hydro/deAcase_b/a-brl"/>
</dbReference>
<dbReference type="Gene3D" id="3.20.20.370">
    <property type="entry name" value="Glycoside hydrolase/deacetylase"/>
    <property type="match status" value="1"/>
</dbReference>
<evidence type="ECO:0000256" key="4">
    <source>
        <dbReference type="ARBA" id="ARBA00022723"/>
    </source>
</evidence>
<dbReference type="Pfam" id="PF01522">
    <property type="entry name" value="Polysacc_deac_1"/>
    <property type="match status" value="1"/>
</dbReference>
<keyword evidence="4" id="KW-0479">Metal-binding</keyword>
<evidence type="ECO:0000256" key="9">
    <source>
        <dbReference type="SAM" id="Phobius"/>
    </source>
</evidence>
<evidence type="ECO:0000313" key="12">
    <source>
        <dbReference type="EnsemblFungi" id="PTTG_02142-t43_1-p1"/>
    </source>
</evidence>
<dbReference type="InterPro" id="IPR002509">
    <property type="entry name" value="NODB_dom"/>
</dbReference>
<name>A0A180GUR2_PUCT1</name>